<comment type="caution">
    <text evidence="1">The sequence shown here is derived from an EMBL/GenBank/DDBJ whole genome shotgun (WGS) entry which is preliminary data.</text>
</comment>
<organism evidence="1 2">
    <name type="scientific">Liparis tanakae</name>
    <name type="common">Tanaka's snailfish</name>
    <dbReference type="NCBI Taxonomy" id="230148"/>
    <lineage>
        <taxon>Eukaryota</taxon>
        <taxon>Metazoa</taxon>
        <taxon>Chordata</taxon>
        <taxon>Craniata</taxon>
        <taxon>Vertebrata</taxon>
        <taxon>Euteleostomi</taxon>
        <taxon>Actinopterygii</taxon>
        <taxon>Neopterygii</taxon>
        <taxon>Teleostei</taxon>
        <taxon>Neoteleostei</taxon>
        <taxon>Acanthomorphata</taxon>
        <taxon>Eupercaria</taxon>
        <taxon>Perciformes</taxon>
        <taxon>Cottioidei</taxon>
        <taxon>Cottales</taxon>
        <taxon>Liparidae</taxon>
        <taxon>Liparis</taxon>
    </lineage>
</organism>
<gene>
    <name evidence="1" type="ORF">EYF80_052655</name>
</gene>
<reference evidence="1 2" key="1">
    <citation type="submission" date="2019-03" db="EMBL/GenBank/DDBJ databases">
        <title>First draft genome of Liparis tanakae, snailfish: a comprehensive survey of snailfish specific genes.</title>
        <authorList>
            <person name="Kim W."/>
            <person name="Song I."/>
            <person name="Jeong J.-H."/>
            <person name="Kim D."/>
            <person name="Kim S."/>
            <person name="Ryu S."/>
            <person name="Song J.Y."/>
            <person name="Lee S.K."/>
        </authorList>
    </citation>
    <scope>NUCLEOTIDE SEQUENCE [LARGE SCALE GENOMIC DNA]</scope>
    <source>
        <tissue evidence="1">Muscle</tissue>
    </source>
</reference>
<accession>A0A4Z2F850</accession>
<name>A0A4Z2F850_9TELE</name>
<proteinExistence type="predicted"/>
<dbReference type="Proteomes" id="UP000314294">
    <property type="component" value="Unassembled WGS sequence"/>
</dbReference>
<protein>
    <submittedName>
        <fullName evidence="1">Uncharacterized protein</fullName>
    </submittedName>
</protein>
<sequence>MLKLFLLHCEPLAAVDQAACRLIVPPPLARPGQMKNLPMAADTVTRCKRDDSPMNFGGTMMLKTRAINRFSRHFAPVLSSSSSTG</sequence>
<keyword evidence="2" id="KW-1185">Reference proteome</keyword>
<dbReference type="EMBL" id="SRLO01001523">
    <property type="protein sequence ID" value="TNN37185.1"/>
    <property type="molecule type" value="Genomic_DNA"/>
</dbReference>
<evidence type="ECO:0000313" key="1">
    <source>
        <dbReference type="EMBL" id="TNN37185.1"/>
    </source>
</evidence>
<evidence type="ECO:0000313" key="2">
    <source>
        <dbReference type="Proteomes" id="UP000314294"/>
    </source>
</evidence>
<dbReference type="AlphaFoldDB" id="A0A4Z2F850"/>